<dbReference type="PANTHER" id="PTHR43776">
    <property type="entry name" value="TRANSPORT ATP-BINDING PROTEIN"/>
    <property type="match status" value="1"/>
</dbReference>
<accession>A0A432ZRX5</accession>
<evidence type="ECO:0000313" key="10">
    <source>
        <dbReference type="EMBL" id="RUO80623.1"/>
    </source>
</evidence>
<sequence>MSPLLEVKNLSKNYTHKAHFLPGKQVSALSDISFTLARGEILAIMGETSSGKSTLAKIVAGVETPSSGDIWVNGQRLEKHNYRQRCQVIRMVFQDSDASLNRQLTIGEQLDEPLRFNTDLVATERRRRIREVLQRVGLLAEHAEFFPHMLATGQKQRVAIARAILLEPQIVVADEALAALDPSVRAQIINLLLDLQQDMGISYIFVSHSAEIVKHIADKILVLQHGKIVEFKETAALFDAPTDDYIERLLVTSGHIKQQVDKYAKEQ</sequence>
<dbReference type="InterPro" id="IPR050319">
    <property type="entry name" value="ABC_transp_ATP-bind"/>
</dbReference>
<evidence type="ECO:0000256" key="4">
    <source>
        <dbReference type="ARBA" id="ARBA00022475"/>
    </source>
</evidence>
<keyword evidence="3" id="KW-0813">Transport</keyword>
<dbReference type="CDD" id="cd03257">
    <property type="entry name" value="ABC_NikE_OppD_transporters"/>
    <property type="match status" value="1"/>
</dbReference>
<gene>
    <name evidence="10" type="ORF">CWI84_06070</name>
</gene>
<keyword evidence="5" id="KW-0997">Cell inner membrane</keyword>
<keyword evidence="6" id="KW-0547">Nucleotide-binding</keyword>
<keyword evidence="8" id="KW-0472">Membrane</keyword>
<dbReference type="Proteomes" id="UP000287996">
    <property type="component" value="Unassembled WGS sequence"/>
</dbReference>
<evidence type="ECO:0000256" key="6">
    <source>
        <dbReference type="ARBA" id="ARBA00022741"/>
    </source>
</evidence>
<organism evidence="10 11">
    <name type="scientific">Idiomarina tyrosinivorans</name>
    <dbReference type="NCBI Taxonomy" id="1445662"/>
    <lineage>
        <taxon>Bacteria</taxon>
        <taxon>Pseudomonadati</taxon>
        <taxon>Pseudomonadota</taxon>
        <taxon>Gammaproteobacteria</taxon>
        <taxon>Alteromonadales</taxon>
        <taxon>Idiomarinaceae</taxon>
        <taxon>Idiomarina</taxon>
    </lineage>
</organism>
<keyword evidence="11" id="KW-1185">Reference proteome</keyword>
<evidence type="ECO:0000259" key="9">
    <source>
        <dbReference type="PROSITE" id="PS50893"/>
    </source>
</evidence>
<evidence type="ECO:0000256" key="2">
    <source>
        <dbReference type="ARBA" id="ARBA00005417"/>
    </source>
</evidence>
<dbReference type="GO" id="GO:0055085">
    <property type="term" value="P:transmembrane transport"/>
    <property type="evidence" value="ECO:0007669"/>
    <property type="project" value="UniProtKB-ARBA"/>
</dbReference>
<dbReference type="RefSeq" id="WP_126841684.1">
    <property type="nucleotide sequence ID" value="NZ_PIQH01000004.1"/>
</dbReference>
<protein>
    <submittedName>
        <fullName evidence="10">Peptide ABC transporter ATP-binding protein</fullName>
    </submittedName>
</protein>
<dbReference type="Gene3D" id="3.40.50.300">
    <property type="entry name" value="P-loop containing nucleotide triphosphate hydrolases"/>
    <property type="match status" value="1"/>
</dbReference>
<dbReference type="PROSITE" id="PS50893">
    <property type="entry name" value="ABC_TRANSPORTER_2"/>
    <property type="match status" value="1"/>
</dbReference>
<dbReference type="OrthoDB" id="9784450at2"/>
<dbReference type="GO" id="GO:0005524">
    <property type="term" value="F:ATP binding"/>
    <property type="evidence" value="ECO:0007669"/>
    <property type="project" value="UniProtKB-KW"/>
</dbReference>
<dbReference type="AlphaFoldDB" id="A0A432ZRX5"/>
<name>A0A432ZRX5_9GAMM</name>
<evidence type="ECO:0000256" key="5">
    <source>
        <dbReference type="ARBA" id="ARBA00022519"/>
    </source>
</evidence>
<comment type="similarity">
    <text evidence="2">Belongs to the ABC transporter superfamily.</text>
</comment>
<evidence type="ECO:0000256" key="8">
    <source>
        <dbReference type="ARBA" id="ARBA00023136"/>
    </source>
</evidence>
<keyword evidence="7 10" id="KW-0067">ATP-binding</keyword>
<evidence type="ECO:0000256" key="3">
    <source>
        <dbReference type="ARBA" id="ARBA00022448"/>
    </source>
</evidence>
<proteinExistence type="inferred from homology"/>
<dbReference type="SUPFAM" id="SSF52540">
    <property type="entry name" value="P-loop containing nucleoside triphosphate hydrolases"/>
    <property type="match status" value="1"/>
</dbReference>
<dbReference type="EMBL" id="PIQH01000004">
    <property type="protein sequence ID" value="RUO80623.1"/>
    <property type="molecule type" value="Genomic_DNA"/>
</dbReference>
<dbReference type="PANTHER" id="PTHR43776:SF4">
    <property type="entry name" value="PUTRESCINE EXPORT SYSTEM ATP-BINDING PROTEIN SAPF"/>
    <property type="match status" value="1"/>
</dbReference>
<dbReference type="SMART" id="SM00382">
    <property type="entry name" value="AAA"/>
    <property type="match status" value="1"/>
</dbReference>
<dbReference type="GO" id="GO:0016887">
    <property type="term" value="F:ATP hydrolysis activity"/>
    <property type="evidence" value="ECO:0007669"/>
    <property type="project" value="InterPro"/>
</dbReference>
<comment type="caution">
    <text evidence="10">The sequence shown here is derived from an EMBL/GenBank/DDBJ whole genome shotgun (WGS) entry which is preliminary data.</text>
</comment>
<dbReference type="InterPro" id="IPR003593">
    <property type="entry name" value="AAA+_ATPase"/>
</dbReference>
<dbReference type="InterPro" id="IPR003439">
    <property type="entry name" value="ABC_transporter-like_ATP-bd"/>
</dbReference>
<keyword evidence="4" id="KW-1003">Cell membrane</keyword>
<dbReference type="InterPro" id="IPR027417">
    <property type="entry name" value="P-loop_NTPase"/>
</dbReference>
<reference evidence="10 11" key="1">
    <citation type="journal article" date="2011" name="Front. Microbiol.">
        <title>Genomic signatures of strain selection and enhancement in Bacillus atrophaeus var. globigii, a historical biowarfare simulant.</title>
        <authorList>
            <person name="Gibbons H.S."/>
            <person name="Broomall S.M."/>
            <person name="McNew L.A."/>
            <person name="Daligault H."/>
            <person name="Chapman C."/>
            <person name="Bruce D."/>
            <person name="Karavis M."/>
            <person name="Krepps M."/>
            <person name="McGregor P.A."/>
            <person name="Hong C."/>
            <person name="Park K.H."/>
            <person name="Akmal A."/>
            <person name="Feldman A."/>
            <person name="Lin J.S."/>
            <person name="Chang W.E."/>
            <person name="Higgs B.W."/>
            <person name="Demirev P."/>
            <person name="Lindquist J."/>
            <person name="Liem A."/>
            <person name="Fochler E."/>
            <person name="Read T.D."/>
            <person name="Tapia R."/>
            <person name="Johnson S."/>
            <person name="Bishop-Lilly K.A."/>
            <person name="Detter C."/>
            <person name="Han C."/>
            <person name="Sozhamannan S."/>
            <person name="Rosenzweig C.N."/>
            <person name="Skowronski E.W."/>
        </authorList>
    </citation>
    <scope>NUCLEOTIDE SEQUENCE [LARGE SCALE GENOMIC DNA]</scope>
    <source>
        <strain evidence="10 11">CC-PW-9</strain>
    </source>
</reference>
<comment type="subcellular location">
    <subcellularLocation>
        <location evidence="1">Cell inner membrane</location>
        <topology evidence="1">Peripheral membrane protein</topology>
    </subcellularLocation>
</comment>
<evidence type="ECO:0000256" key="7">
    <source>
        <dbReference type="ARBA" id="ARBA00022840"/>
    </source>
</evidence>
<dbReference type="Pfam" id="PF00005">
    <property type="entry name" value="ABC_tran"/>
    <property type="match status" value="1"/>
</dbReference>
<evidence type="ECO:0000256" key="1">
    <source>
        <dbReference type="ARBA" id="ARBA00004417"/>
    </source>
</evidence>
<dbReference type="GO" id="GO:0005886">
    <property type="term" value="C:plasma membrane"/>
    <property type="evidence" value="ECO:0007669"/>
    <property type="project" value="UniProtKB-SubCell"/>
</dbReference>
<evidence type="ECO:0000313" key="11">
    <source>
        <dbReference type="Proteomes" id="UP000287996"/>
    </source>
</evidence>
<feature type="domain" description="ABC transporter" evidence="9">
    <location>
        <begin position="5"/>
        <end position="250"/>
    </location>
</feature>